<dbReference type="Pfam" id="PF03814">
    <property type="entry name" value="KdpA"/>
    <property type="match status" value="1"/>
</dbReference>
<keyword evidence="7 9" id="KW-0406">Ion transport</keyword>
<feature type="transmembrane region" description="Helical" evidence="9">
    <location>
        <begin position="6"/>
        <end position="27"/>
    </location>
</feature>
<comment type="function">
    <text evidence="9">Part of the high-affinity ATP-driven potassium transport (or Kdp) system, which catalyzes the hydrolysis of ATP coupled with the electrogenic transport of potassium into the cytoplasm. This subunit binds the extracellular potassium ions and delivers the ions to the membrane domain of KdpB through an intramembrane tunnel.</text>
</comment>
<keyword evidence="3 9" id="KW-0633">Potassium transport</keyword>
<dbReference type="AlphaFoldDB" id="A0A6L6QDP6"/>
<feature type="transmembrane region" description="Helical" evidence="9">
    <location>
        <begin position="279"/>
        <end position="300"/>
    </location>
</feature>
<keyword evidence="8 9" id="KW-0472">Membrane</keyword>
<evidence type="ECO:0000313" key="11">
    <source>
        <dbReference type="Proteomes" id="UP000472320"/>
    </source>
</evidence>
<dbReference type="GO" id="GO:0008556">
    <property type="term" value="F:P-type potassium transmembrane transporter activity"/>
    <property type="evidence" value="ECO:0007669"/>
    <property type="project" value="InterPro"/>
</dbReference>
<dbReference type="PANTHER" id="PTHR30607:SF2">
    <property type="entry name" value="POTASSIUM-TRANSPORTING ATPASE POTASSIUM-BINDING SUBUNIT"/>
    <property type="match status" value="1"/>
</dbReference>
<accession>A0A6L6QDP6</accession>
<protein>
    <recommendedName>
        <fullName evidence="9">Potassium-transporting ATPase potassium-binding subunit</fullName>
    </recommendedName>
    <alternativeName>
        <fullName evidence="9">ATP phosphohydrolase [potassium-transporting] A chain</fullName>
    </alternativeName>
    <alternativeName>
        <fullName evidence="9">Potassium-binding and translocating subunit A</fullName>
    </alternativeName>
    <alternativeName>
        <fullName evidence="9">Potassium-translocating ATPase A chain</fullName>
    </alternativeName>
</protein>
<feature type="transmembrane region" description="Helical" evidence="9">
    <location>
        <begin position="452"/>
        <end position="471"/>
    </location>
</feature>
<organism evidence="10 11">
    <name type="scientific">Massilia eburnea</name>
    <dbReference type="NCBI Taxonomy" id="1776165"/>
    <lineage>
        <taxon>Bacteria</taxon>
        <taxon>Pseudomonadati</taxon>
        <taxon>Pseudomonadota</taxon>
        <taxon>Betaproteobacteria</taxon>
        <taxon>Burkholderiales</taxon>
        <taxon>Oxalobacteraceae</taxon>
        <taxon>Telluria group</taxon>
        <taxon>Massilia</taxon>
    </lineage>
</organism>
<dbReference type="PANTHER" id="PTHR30607">
    <property type="entry name" value="POTASSIUM-TRANSPORTING ATPASE A CHAIN"/>
    <property type="match status" value="1"/>
</dbReference>
<keyword evidence="6 9" id="KW-1133">Transmembrane helix</keyword>
<dbReference type="Proteomes" id="UP000472320">
    <property type="component" value="Unassembled WGS sequence"/>
</dbReference>
<dbReference type="GO" id="GO:0030955">
    <property type="term" value="F:potassium ion binding"/>
    <property type="evidence" value="ECO:0007669"/>
    <property type="project" value="UniProtKB-UniRule"/>
</dbReference>
<evidence type="ECO:0000256" key="8">
    <source>
        <dbReference type="ARBA" id="ARBA00023136"/>
    </source>
</evidence>
<feature type="transmembrane region" description="Helical" evidence="9">
    <location>
        <begin position="180"/>
        <end position="202"/>
    </location>
</feature>
<comment type="subunit">
    <text evidence="9">The system is composed of three essential subunits: KdpA, KdpB and KdpC.</text>
</comment>
<feature type="transmembrane region" description="Helical" evidence="9">
    <location>
        <begin position="404"/>
        <end position="431"/>
    </location>
</feature>
<evidence type="ECO:0000256" key="4">
    <source>
        <dbReference type="ARBA" id="ARBA00022692"/>
    </source>
</evidence>
<dbReference type="InterPro" id="IPR004623">
    <property type="entry name" value="KdpA"/>
</dbReference>
<feature type="transmembrane region" description="Helical" evidence="9">
    <location>
        <begin position="307"/>
        <end position="327"/>
    </location>
</feature>
<dbReference type="GO" id="GO:0005886">
    <property type="term" value="C:plasma membrane"/>
    <property type="evidence" value="ECO:0007669"/>
    <property type="project" value="UniProtKB-SubCell"/>
</dbReference>
<keyword evidence="4 9" id="KW-0812">Transmembrane</keyword>
<comment type="subcellular location">
    <subcellularLocation>
        <location evidence="9">Cell membrane</location>
        <topology evidence="9">Multi-pass membrane protein</topology>
    </subcellularLocation>
</comment>
<dbReference type="NCBIfam" id="TIGR00680">
    <property type="entry name" value="kdpA"/>
    <property type="match status" value="1"/>
</dbReference>
<reference evidence="10 11" key="1">
    <citation type="submission" date="2019-11" db="EMBL/GenBank/DDBJ databases">
        <title>Type strains purchased from KCTC, JCM and DSMZ.</title>
        <authorList>
            <person name="Lu H."/>
        </authorList>
    </citation>
    <scope>NUCLEOTIDE SEQUENCE [LARGE SCALE GENOMIC DNA]</scope>
    <source>
        <strain evidence="10 11">JCM 31587</strain>
    </source>
</reference>
<dbReference type="RefSeq" id="WP_155453210.1">
    <property type="nucleotide sequence ID" value="NZ_WNKX01000004.1"/>
</dbReference>
<comment type="caution">
    <text evidence="10">The sequence shown here is derived from an EMBL/GenBank/DDBJ whole genome shotgun (WGS) entry which is preliminary data.</text>
</comment>
<evidence type="ECO:0000256" key="3">
    <source>
        <dbReference type="ARBA" id="ARBA00022538"/>
    </source>
</evidence>
<feature type="transmembrane region" description="Helical" evidence="9">
    <location>
        <begin position="517"/>
        <end position="537"/>
    </location>
</feature>
<keyword evidence="1 9" id="KW-0813">Transport</keyword>
<feature type="transmembrane region" description="Helical" evidence="9">
    <location>
        <begin position="68"/>
        <end position="87"/>
    </location>
</feature>
<feature type="transmembrane region" description="Helical" evidence="9">
    <location>
        <begin position="140"/>
        <end position="159"/>
    </location>
</feature>
<evidence type="ECO:0000256" key="5">
    <source>
        <dbReference type="ARBA" id="ARBA00022958"/>
    </source>
</evidence>
<dbReference type="EMBL" id="WNKX01000004">
    <property type="protein sequence ID" value="MTW10251.1"/>
    <property type="molecule type" value="Genomic_DNA"/>
</dbReference>
<keyword evidence="11" id="KW-1185">Reference proteome</keyword>
<comment type="similarity">
    <text evidence="9">Belongs to the KdpA family.</text>
</comment>
<name>A0A6L6QDP6_9BURK</name>
<sequence>MSTQSFLLLTVFMVVLIAAAWPLGGWLARVADGRRVPCLGWLGALEKLLYRAAGVPLDTEKQGMGWKAYAVALLAFNGLGVLFVYGVQRTQQWLPLNPQGLGNISPDSSFNTAVSFVSNTNWQGYVGEQAMSYLSQMLALAPQNFFSAATGIAVAFALIRGFAQRSAKSIGNFWVDLTRITLYLLLPLSFVYAVFLVGQGVIQNFSAYQEVALVEPFTYSAPGATPQAPSQTLAAATQTIAMGPVASQEAIKMLGTNGGGFFNANSAHPYENPTPLTNFVQMLSIFLIPAGLCFAFGHLVGDRRQGWAVLAAMSIMFVVAAAGIMAAEQSSHPALQAMGVDQAASGLQPGGNMEGKEARFGIAASGLFAAVTTAASCGAVNSFHDSFTPLGGMGPTLLMQLGEVIFGGVGSGLYGMLIFAIMAVFIAGLMIGRTPEYLGKKIQSYEMKMTSIAILVTPTLVLVGTAVAIMLDVGKAGVANPGAHGFTEILYAFSSAANNNGSAFAGISANTPFYNTMLAIAMWFGRFAMIVPVLAIAGSLAGKQRLQVTSGTMPTHGLMFVFLLIAVVLLVGVLNYVPALALGPVIEHLQLYK</sequence>
<evidence type="ECO:0000256" key="6">
    <source>
        <dbReference type="ARBA" id="ARBA00022989"/>
    </source>
</evidence>
<evidence type="ECO:0000256" key="9">
    <source>
        <dbReference type="HAMAP-Rule" id="MF_00275"/>
    </source>
</evidence>
<evidence type="ECO:0000256" key="1">
    <source>
        <dbReference type="ARBA" id="ARBA00022448"/>
    </source>
</evidence>
<keyword evidence="2 9" id="KW-1003">Cell membrane</keyword>
<dbReference type="PIRSF" id="PIRSF001294">
    <property type="entry name" value="K_ATPaseA"/>
    <property type="match status" value="1"/>
</dbReference>
<dbReference type="OrthoDB" id="9763796at2"/>
<dbReference type="HAMAP" id="MF_00275">
    <property type="entry name" value="KdpA"/>
    <property type="match status" value="1"/>
</dbReference>
<evidence type="ECO:0000256" key="2">
    <source>
        <dbReference type="ARBA" id="ARBA00022475"/>
    </source>
</evidence>
<keyword evidence="5 9" id="KW-0630">Potassium</keyword>
<proteinExistence type="inferred from homology"/>
<feature type="transmembrane region" description="Helical" evidence="9">
    <location>
        <begin position="558"/>
        <end position="577"/>
    </location>
</feature>
<gene>
    <name evidence="9 10" type="primary">kdpA</name>
    <name evidence="10" type="ORF">GM658_06505</name>
</gene>
<evidence type="ECO:0000313" key="10">
    <source>
        <dbReference type="EMBL" id="MTW10251.1"/>
    </source>
</evidence>
<evidence type="ECO:0000256" key="7">
    <source>
        <dbReference type="ARBA" id="ARBA00023065"/>
    </source>
</evidence>